<dbReference type="GO" id="GO:0008643">
    <property type="term" value="P:carbohydrate transport"/>
    <property type="evidence" value="ECO:0007669"/>
    <property type="project" value="InterPro"/>
</dbReference>
<evidence type="ECO:0000313" key="8">
    <source>
        <dbReference type="Proteomes" id="UP000051757"/>
    </source>
</evidence>
<feature type="transmembrane region" description="Helical" evidence="5">
    <location>
        <begin position="44"/>
        <end position="70"/>
    </location>
</feature>
<comment type="similarity">
    <text evidence="1">Belongs to the sodium:galactoside symporter (TC 2.A.2) family.</text>
</comment>
<dbReference type="InterPro" id="IPR020846">
    <property type="entry name" value="MFS_dom"/>
</dbReference>
<feature type="transmembrane region" description="Helical" evidence="5">
    <location>
        <begin position="152"/>
        <end position="176"/>
    </location>
</feature>
<accession>A0A0R0B5R0</accession>
<feature type="transmembrane region" description="Helical" evidence="5">
    <location>
        <begin position="306"/>
        <end position="325"/>
    </location>
</feature>
<evidence type="ECO:0000256" key="3">
    <source>
        <dbReference type="ARBA" id="ARBA00022989"/>
    </source>
</evidence>
<keyword evidence="8" id="KW-1185">Reference proteome</keyword>
<dbReference type="Proteomes" id="UP000051757">
    <property type="component" value="Unassembled WGS sequence"/>
</dbReference>
<evidence type="ECO:0000256" key="1">
    <source>
        <dbReference type="ARBA" id="ARBA00009617"/>
    </source>
</evidence>
<evidence type="ECO:0000256" key="5">
    <source>
        <dbReference type="SAM" id="Phobius"/>
    </source>
</evidence>
<dbReference type="OrthoDB" id="181905at2"/>
<proteinExistence type="inferred from homology"/>
<dbReference type="InterPro" id="IPR036259">
    <property type="entry name" value="MFS_trans_sf"/>
</dbReference>
<dbReference type="GO" id="GO:0015293">
    <property type="term" value="F:symporter activity"/>
    <property type="evidence" value="ECO:0007669"/>
    <property type="project" value="InterPro"/>
</dbReference>
<dbReference type="PANTHER" id="PTHR11328">
    <property type="entry name" value="MAJOR FACILITATOR SUPERFAMILY DOMAIN-CONTAINING PROTEIN"/>
    <property type="match status" value="1"/>
</dbReference>
<keyword evidence="3 5" id="KW-1133">Transmembrane helix</keyword>
<evidence type="ECO:0000256" key="2">
    <source>
        <dbReference type="ARBA" id="ARBA00022692"/>
    </source>
</evidence>
<keyword evidence="4 5" id="KW-0472">Membrane</keyword>
<feature type="transmembrane region" description="Helical" evidence="5">
    <location>
        <begin position="337"/>
        <end position="355"/>
    </location>
</feature>
<feature type="transmembrane region" description="Helical" evidence="5">
    <location>
        <begin position="188"/>
        <end position="207"/>
    </location>
</feature>
<name>A0A0R0B5R0_9GAMM</name>
<reference evidence="7 8" key="1">
    <citation type="journal article" date="2016" name="Front. Microbiol.">
        <title>Genome Sequence of Type Strains of Genus Stenotrophomonas.</title>
        <authorList>
            <person name="Patil P.P."/>
            <person name="Midha S."/>
            <person name="Kumar S."/>
            <person name="Patil P.B."/>
        </authorList>
    </citation>
    <scope>NUCLEOTIDE SEQUENCE [LARGE SCALE GENOMIC DNA]</scope>
    <source>
        <strain evidence="7 8">LMG 978</strain>
    </source>
</reference>
<feature type="transmembrane region" description="Helical" evidence="5">
    <location>
        <begin position="451"/>
        <end position="469"/>
    </location>
</feature>
<evidence type="ECO:0000313" key="7">
    <source>
        <dbReference type="EMBL" id="KRG52623.1"/>
    </source>
</evidence>
<gene>
    <name evidence="7" type="ORF">ARC23_05715</name>
</gene>
<organism evidence="7 8">
    <name type="scientific">Stenotrophomonas beteli</name>
    <dbReference type="NCBI Taxonomy" id="3384461"/>
    <lineage>
        <taxon>Bacteria</taxon>
        <taxon>Pseudomonadati</taxon>
        <taxon>Pseudomonadota</taxon>
        <taxon>Gammaproteobacteria</taxon>
        <taxon>Lysobacterales</taxon>
        <taxon>Lysobacteraceae</taxon>
        <taxon>Stenotrophomonas</taxon>
        <taxon>Stenotrophomonas maltophilia group</taxon>
    </lineage>
</organism>
<dbReference type="InterPro" id="IPR039672">
    <property type="entry name" value="MFS_2"/>
</dbReference>
<evidence type="ECO:0000256" key="4">
    <source>
        <dbReference type="ARBA" id="ARBA00023136"/>
    </source>
</evidence>
<evidence type="ECO:0000259" key="6">
    <source>
        <dbReference type="PROSITE" id="PS50850"/>
    </source>
</evidence>
<dbReference type="PROSITE" id="PS50850">
    <property type="entry name" value="MFS"/>
    <property type="match status" value="1"/>
</dbReference>
<dbReference type="Pfam" id="PF13347">
    <property type="entry name" value="MFS_2"/>
    <property type="match status" value="2"/>
</dbReference>
<feature type="transmembrane region" description="Helical" evidence="5">
    <location>
        <begin position="361"/>
        <end position="382"/>
    </location>
</feature>
<dbReference type="CDD" id="cd17332">
    <property type="entry name" value="MFS_MelB_like"/>
    <property type="match status" value="1"/>
</dbReference>
<dbReference type="GO" id="GO:0005886">
    <property type="term" value="C:plasma membrane"/>
    <property type="evidence" value="ECO:0007669"/>
    <property type="project" value="TreeGrafter"/>
</dbReference>
<dbReference type="Gene3D" id="1.20.1250.20">
    <property type="entry name" value="MFS general substrate transporter like domains"/>
    <property type="match status" value="1"/>
</dbReference>
<keyword evidence="2 5" id="KW-0812">Transmembrane</keyword>
<dbReference type="AlphaFoldDB" id="A0A0R0B5R0"/>
<dbReference type="PANTHER" id="PTHR11328:SF24">
    <property type="entry name" value="MAJOR FACILITATOR SUPERFAMILY (MFS) PROFILE DOMAIN-CONTAINING PROTEIN"/>
    <property type="match status" value="1"/>
</dbReference>
<feature type="transmembrane region" description="Helical" evidence="5">
    <location>
        <begin position="236"/>
        <end position="258"/>
    </location>
</feature>
<protein>
    <submittedName>
        <fullName evidence="7">Transporter</fullName>
    </submittedName>
</protein>
<sequence length="494" mass="53842">MASTEHALSVREKLGYSLGDLAANLIFQTLITYLAFFYTDVYRLPAATAATIIFVVGLLGAFVFTPLIGIAADRTSTRWGRFRPWILWTAIPFGVLSLLAFSTPDLGERGKVVYALTTYALLVCVYAANNLPYSALSGVLTGSMAQRNSLSAYRFVAVMIAQFIIQVLLMPLVLILGDGDRVRGFERVMTAFALIGTLFFLITFATTRERIVPTREQTGGVLQDLSDLLHNRPWQVMLALTVLVFINLALKGGSYIYYFQYYMSEAALVAFLQDSGFNGLIGGLNAGLARAGLAAFTWPRDAATSAFSLFNACGILCMILGIGLSRRLADRFGKRDVFGGALFVSTLFLLAFLLFPPTAVAVAFGAFMLHGFCYGITIPLLWAMIADVADYSEWKNHRRATAIIFSAMLCGLKIGLSVGGALVAAILAHYGYQAGLAQQPEAVVEGIRLTISVYCSIPFLLAVALLFAYEIDKRAETRIEQDLLLRRRSADASA</sequence>
<feature type="domain" description="Major facilitator superfamily (MFS) profile" evidence="6">
    <location>
        <begin position="271"/>
        <end position="494"/>
    </location>
</feature>
<feature type="transmembrane region" description="Helical" evidence="5">
    <location>
        <begin position="82"/>
        <end position="101"/>
    </location>
</feature>
<feature type="transmembrane region" description="Helical" evidence="5">
    <location>
        <begin position="21"/>
        <end position="38"/>
    </location>
</feature>
<feature type="transmembrane region" description="Helical" evidence="5">
    <location>
        <begin position="113"/>
        <end position="131"/>
    </location>
</feature>
<dbReference type="SUPFAM" id="SSF103473">
    <property type="entry name" value="MFS general substrate transporter"/>
    <property type="match status" value="1"/>
</dbReference>
<feature type="transmembrane region" description="Helical" evidence="5">
    <location>
        <begin position="403"/>
        <end position="431"/>
    </location>
</feature>
<comment type="caution">
    <text evidence="7">The sequence shown here is derived from an EMBL/GenBank/DDBJ whole genome shotgun (WGS) entry which is preliminary data.</text>
</comment>
<dbReference type="EMBL" id="LLXV01000014">
    <property type="protein sequence ID" value="KRG52623.1"/>
    <property type="molecule type" value="Genomic_DNA"/>
</dbReference>